<dbReference type="RefSeq" id="WP_006099104.1">
    <property type="nucleotide sequence ID" value="NZ_DS989843.1"/>
</dbReference>
<dbReference type="Pfam" id="PF10387">
    <property type="entry name" value="DUF2442"/>
    <property type="match status" value="1"/>
</dbReference>
<keyword evidence="2" id="KW-1185">Reference proteome</keyword>
<evidence type="ECO:0000313" key="2">
    <source>
        <dbReference type="Proteomes" id="UP000003835"/>
    </source>
</evidence>
<evidence type="ECO:0000313" key="1">
    <source>
        <dbReference type="EMBL" id="EDX77843.1"/>
    </source>
</evidence>
<name>B4VKI3_9CYAN</name>
<dbReference type="STRING" id="118168.MC7420_3167"/>
<gene>
    <name evidence="1" type="ORF">MC7420_3167</name>
</gene>
<reference evidence="1 2" key="1">
    <citation type="submission" date="2008-07" db="EMBL/GenBank/DDBJ databases">
        <authorList>
            <person name="Tandeau de Marsac N."/>
            <person name="Ferriera S."/>
            <person name="Johnson J."/>
            <person name="Kravitz S."/>
            <person name="Beeson K."/>
            <person name="Sutton G."/>
            <person name="Rogers Y.-H."/>
            <person name="Friedman R."/>
            <person name="Frazier M."/>
            <person name="Venter J.C."/>
        </authorList>
    </citation>
    <scope>NUCLEOTIDE SEQUENCE [LARGE SCALE GENOMIC DNA]</scope>
    <source>
        <strain evidence="1 2">PCC 7420</strain>
    </source>
</reference>
<dbReference type="eggNOG" id="ENOG50330DP">
    <property type="taxonomic scope" value="Bacteria"/>
</dbReference>
<dbReference type="InterPro" id="IPR036782">
    <property type="entry name" value="NE0471-like_N"/>
</dbReference>
<dbReference type="Proteomes" id="UP000003835">
    <property type="component" value="Unassembled WGS sequence"/>
</dbReference>
<sequence>MLKDIVDVQPLAGYQLHLRFDDGVEGIVDISQIIEFTGIFTPLKNPDYFAKVRVNPDLGTIQWENEADLDPVVLYARITGQETRHFFNTTANAVKVQGVVMQIQPPNATELRGQITLFGSVNNQICKIQTELIGRDYILAIKAYQERIPIFCTGNLIQVNDVCILQDSCNFTLDATWQN</sequence>
<dbReference type="AlphaFoldDB" id="B4VKI3"/>
<dbReference type="OrthoDB" id="162796at2"/>
<dbReference type="InterPro" id="IPR018841">
    <property type="entry name" value="DUF2442"/>
</dbReference>
<dbReference type="SUPFAM" id="SSF143880">
    <property type="entry name" value="NE0471 N-terminal domain-like"/>
    <property type="match status" value="1"/>
</dbReference>
<proteinExistence type="predicted"/>
<organism evidence="1 2">
    <name type="scientific">Coleofasciculus chthonoplastes PCC 7420</name>
    <dbReference type="NCBI Taxonomy" id="118168"/>
    <lineage>
        <taxon>Bacteria</taxon>
        <taxon>Bacillati</taxon>
        <taxon>Cyanobacteriota</taxon>
        <taxon>Cyanophyceae</taxon>
        <taxon>Coleofasciculales</taxon>
        <taxon>Coleofasciculaceae</taxon>
        <taxon>Coleofasciculus</taxon>
    </lineage>
</organism>
<accession>B4VKI3</accession>
<protein>
    <recommendedName>
        <fullName evidence="3">DUF2442 domain-containing protein</fullName>
    </recommendedName>
</protein>
<dbReference type="HOGENOM" id="CLU_1501037_0_0_3"/>
<evidence type="ECO:0008006" key="3">
    <source>
        <dbReference type="Google" id="ProtNLM"/>
    </source>
</evidence>
<dbReference type="Gene3D" id="3.30.2020.10">
    <property type="entry name" value="NE0471-like N-terminal domain"/>
    <property type="match status" value="1"/>
</dbReference>
<dbReference type="EMBL" id="DS989843">
    <property type="protein sequence ID" value="EDX77843.1"/>
    <property type="molecule type" value="Genomic_DNA"/>
</dbReference>